<dbReference type="InterPro" id="IPR047742">
    <property type="entry name" value="PA4642-like"/>
</dbReference>
<reference evidence="1 2" key="1">
    <citation type="submission" date="2012-09" db="EMBL/GenBank/DDBJ databases">
        <title>Genome Sequence of alkane-degrading Bacterium Alcanivorax jadensis T9.</title>
        <authorList>
            <person name="Lai Q."/>
            <person name="Shao Z."/>
        </authorList>
    </citation>
    <scope>NUCLEOTIDE SEQUENCE [LARGE SCALE GENOMIC DNA]</scope>
    <source>
        <strain evidence="1 2">T9</strain>
    </source>
</reference>
<evidence type="ECO:0008006" key="3">
    <source>
        <dbReference type="Google" id="ProtNLM"/>
    </source>
</evidence>
<evidence type="ECO:0000313" key="2">
    <source>
        <dbReference type="Proteomes" id="UP000029443"/>
    </source>
</evidence>
<dbReference type="NCBIfam" id="NF038106">
    <property type="entry name" value="gamma_NF038106"/>
    <property type="match status" value="1"/>
</dbReference>
<dbReference type="Proteomes" id="UP000029443">
    <property type="component" value="Unassembled WGS sequence"/>
</dbReference>
<keyword evidence="2" id="KW-1185">Reference proteome</keyword>
<name>A0ABR4WAQ2_9GAMM</name>
<comment type="caution">
    <text evidence="1">The sequence shown here is derived from an EMBL/GenBank/DDBJ whole genome shotgun (WGS) entry which is preliminary data.</text>
</comment>
<evidence type="ECO:0000313" key="1">
    <source>
        <dbReference type="EMBL" id="KGD60483.1"/>
    </source>
</evidence>
<accession>A0ABR4WAQ2</accession>
<gene>
    <name evidence="1" type="ORF">T9A_02439</name>
</gene>
<dbReference type="EMBL" id="ARXU01000010">
    <property type="protein sequence ID" value="KGD60483.1"/>
    <property type="molecule type" value="Genomic_DNA"/>
</dbReference>
<proteinExistence type="predicted"/>
<organism evidence="1 2">
    <name type="scientific">Alcanivorax jadensis T9</name>
    <dbReference type="NCBI Taxonomy" id="1177181"/>
    <lineage>
        <taxon>Bacteria</taxon>
        <taxon>Pseudomonadati</taxon>
        <taxon>Pseudomonadota</taxon>
        <taxon>Gammaproteobacteria</taxon>
        <taxon>Oceanospirillales</taxon>
        <taxon>Alcanivoracaceae</taxon>
        <taxon>Alcanivorax</taxon>
    </lineage>
</organism>
<protein>
    <recommendedName>
        <fullName evidence="3">Aminopeptidase</fullName>
    </recommendedName>
</protein>
<sequence length="101" mass="11445">MAERKDKKKVIGEPMTDEQIKVFLDFSSEEGVDADFHVLEKAYRALRAEDFGRFIGFFQTQGRDINARDPQGRTLLTHIDDHPKCSDYAQLLRDAGGTGPD</sequence>
<dbReference type="RefSeq" id="WP_035248853.1">
    <property type="nucleotide sequence ID" value="NZ_ARXU01000010.1"/>
</dbReference>